<dbReference type="Pfam" id="PF10589">
    <property type="entry name" value="NADH_4Fe-4S"/>
    <property type="match status" value="1"/>
</dbReference>
<dbReference type="GO" id="GO:0046872">
    <property type="term" value="F:metal ion binding"/>
    <property type="evidence" value="ECO:0007669"/>
    <property type="project" value="UniProtKB-KW"/>
</dbReference>
<reference evidence="9 10" key="1">
    <citation type="submission" date="2018-05" db="EMBL/GenBank/DDBJ databases">
        <title>The Hungate 1000. A catalogue of reference genomes from the rumen microbiome.</title>
        <authorList>
            <person name="Kelly W."/>
        </authorList>
    </citation>
    <scope>NUCLEOTIDE SEQUENCE [LARGE SCALE GENOMIC DNA]</scope>
    <source>
        <strain evidence="9 10">NLAE-zl-C242</strain>
    </source>
</reference>
<dbReference type="OrthoDB" id="9761899at2"/>
<feature type="domain" description="4Fe-4S ferredoxin-type" evidence="8">
    <location>
        <begin position="322"/>
        <end position="351"/>
    </location>
</feature>
<dbReference type="InterPro" id="IPR050837">
    <property type="entry name" value="ComplexI_51kDa_subunit"/>
</dbReference>
<dbReference type="InterPro" id="IPR017900">
    <property type="entry name" value="4Fe4S_Fe_S_CS"/>
</dbReference>
<proteinExistence type="predicted"/>
<keyword evidence="6" id="KW-0408">Iron</keyword>
<keyword evidence="4" id="KW-0288">FMN</keyword>
<dbReference type="InterPro" id="IPR017896">
    <property type="entry name" value="4Fe4S_Fe-S-bd"/>
</dbReference>
<dbReference type="Proteomes" id="UP000245845">
    <property type="component" value="Unassembled WGS sequence"/>
</dbReference>
<dbReference type="PROSITE" id="PS51379">
    <property type="entry name" value="4FE4S_FER_2"/>
    <property type="match status" value="2"/>
</dbReference>
<dbReference type="GO" id="GO:0045333">
    <property type="term" value="P:cellular respiration"/>
    <property type="evidence" value="ECO:0007669"/>
    <property type="project" value="TreeGrafter"/>
</dbReference>
<dbReference type="Gene3D" id="1.20.1440.230">
    <property type="entry name" value="NADH-ubiquinone oxidoreductase 51kDa subunit, iron-sulphur binding domain"/>
    <property type="match status" value="1"/>
</dbReference>
<dbReference type="Gene3D" id="3.30.70.20">
    <property type="match status" value="1"/>
</dbReference>
<keyword evidence="3" id="KW-0285">Flavoprotein</keyword>
<sequence length="399" mass="43818">MSALENAVGLSKEQVIEKIKASGLQEYGLCRETLTRRFENALKECREEEKEPGVVAALNNADTSGVLLEILRSEPEKVMEGISIAAYVAGADKKVLHIPEYEAQLFETVKPAAEKYGIEVVTGLVNIRESKGCVLLHLVTAAQLAEVFLDTYEKGIYVSVNGGNLQKAACSTKISDLADMGEAKAIQAGYRYYLPEQGEMTVEEARIDNGVLNILSEKECVVCETEKQLAASRKQSCGKCVFCREGLLQLHHMQKEITEGRGKMEFIDLTKEIGEAMTISTPCTMGQESSKTALWAVELFEEEYKSHIKKKNCPAGVCSSFVNIYINPSACEGCGECADICPKDCIEGKPKYIHMIDDFDCDKCGKCIDACDAGAIIRTTGKVPKLPNRLTKVGKFKKH</sequence>
<evidence type="ECO:0000256" key="6">
    <source>
        <dbReference type="ARBA" id="ARBA00023004"/>
    </source>
</evidence>
<keyword evidence="7" id="KW-0411">Iron-sulfur</keyword>
<evidence type="ECO:0000256" key="7">
    <source>
        <dbReference type="ARBA" id="ARBA00023014"/>
    </source>
</evidence>
<name>A0A2Y9CA46_9FIRM</name>
<comment type="cofactor">
    <cofactor evidence="2">
        <name>[4Fe-4S] cluster</name>
        <dbReference type="ChEBI" id="CHEBI:49883"/>
    </cofactor>
</comment>
<evidence type="ECO:0000256" key="4">
    <source>
        <dbReference type="ARBA" id="ARBA00022643"/>
    </source>
</evidence>
<comment type="caution">
    <text evidence="9">The sequence shown here is derived from an EMBL/GenBank/DDBJ whole genome shotgun (WGS) entry which is preliminary data.</text>
</comment>
<evidence type="ECO:0000313" key="9">
    <source>
        <dbReference type="EMBL" id="PWJ28981.1"/>
    </source>
</evidence>
<dbReference type="PROSITE" id="PS00198">
    <property type="entry name" value="4FE4S_FER_1"/>
    <property type="match status" value="1"/>
</dbReference>
<dbReference type="GO" id="GO:0003954">
    <property type="term" value="F:NADH dehydrogenase activity"/>
    <property type="evidence" value="ECO:0007669"/>
    <property type="project" value="TreeGrafter"/>
</dbReference>
<gene>
    <name evidence="9" type="ORF">A8806_107129</name>
</gene>
<protein>
    <submittedName>
        <fullName evidence="9">Fumarate reductase flavoprotein subunit</fullName>
    </submittedName>
</protein>
<dbReference type="SUPFAM" id="SSF54862">
    <property type="entry name" value="4Fe-4S ferredoxins"/>
    <property type="match status" value="1"/>
</dbReference>
<dbReference type="SUPFAM" id="SSF140490">
    <property type="entry name" value="Nqo1C-terminal domain-like"/>
    <property type="match status" value="1"/>
</dbReference>
<dbReference type="AlphaFoldDB" id="A0A2Y9CA46"/>
<evidence type="ECO:0000259" key="8">
    <source>
        <dbReference type="PROSITE" id="PS51379"/>
    </source>
</evidence>
<dbReference type="InterPro" id="IPR019575">
    <property type="entry name" value="Nuop51_4Fe4S-bd"/>
</dbReference>
<dbReference type="SMART" id="SM00928">
    <property type="entry name" value="NADH_4Fe-4S"/>
    <property type="match status" value="1"/>
</dbReference>
<keyword evidence="5" id="KW-0479">Metal-binding</keyword>
<dbReference type="Pfam" id="PF13237">
    <property type="entry name" value="Fer4_10"/>
    <property type="match status" value="1"/>
</dbReference>
<dbReference type="GO" id="GO:0051539">
    <property type="term" value="F:4 iron, 4 sulfur cluster binding"/>
    <property type="evidence" value="ECO:0007669"/>
    <property type="project" value="InterPro"/>
</dbReference>
<keyword evidence="10" id="KW-1185">Reference proteome</keyword>
<comment type="cofactor">
    <cofactor evidence="1">
        <name>FMN</name>
        <dbReference type="ChEBI" id="CHEBI:58210"/>
    </cofactor>
</comment>
<evidence type="ECO:0000256" key="2">
    <source>
        <dbReference type="ARBA" id="ARBA00001966"/>
    </source>
</evidence>
<dbReference type="EMBL" id="QGDL01000007">
    <property type="protein sequence ID" value="PWJ28981.1"/>
    <property type="molecule type" value="Genomic_DNA"/>
</dbReference>
<feature type="domain" description="4Fe-4S ferredoxin-type" evidence="8">
    <location>
        <begin position="352"/>
        <end position="381"/>
    </location>
</feature>
<dbReference type="PANTHER" id="PTHR11780:SF10">
    <property type="entry name" value="NADH DEHYDROGENASE [UBIQUINONE] FLAVOPROTEIN 1, MITOCHONDRIAL"/>
    <property type="match status" value="1"/>
</dbReference>
<evidence type="ECO:0000313" key="10">
    <source>
        <dbReference type="Proteomes" id="UP000245845"/>
    </source>
</evidence>
<dbReference type="PANTHER" id="PTHR11780">
    <property type="entry name" value="NADH-UBIQUINONE OXIDOREDUCTASE FLAVOPROTEIN 1 NDUFV1"/>
    <property type="match status" value="1"/>
</dbReference>
<dbReference type="RefSeq" id="WP_109731521.1">
    <property type="nucleotide sequence ID" value="NZ_BAAACK010000011.1"/>
</dbReference>
<dbReference type="InterPro" id="IPR037207">
    <property type="entry name" value="Nuop51_4Fe4S-bd_sf"/>
</dbReference>
<evidence type="ECO:0000256" key="5">
    <source>
        <dbReference type="ARBA" id="ARBA00022723"/>
    </source>
</evidence>
<accession>A0A2Y9CA46</accession>
<evidence type="ECO:0000256" key="3">
    <source>
        <dbReference type="ARBA" id="ARBA00022630"/>
    </source>
</evidence>
<evidence type="ECO:0000256" key="1">
    <source>
        <dbReference type="ARBA" id="ARBA00001917"/>
    </source>
</evidence>
<organism evidence="9 10">
    <name type="scientific">Faecalicatena orotica</name>
    <dbReference type="NCBI Taxonomy" id="1544"/>
    <lineage>
        <taxon>Bacteria</taxon>
        <taxon>Bacillati</taxon>
        <taxon>Bacillota</taxon>
        <taxon>Clostridia</taxon>
        <taxon>Lachnospirales</taxon>
        <taxon>Lachnospiraceae</taxon>
        <taxon>Faecalicatena</taxon>
    </lineage>
</organism>